<name>A4RYP3_OSTLU</name>
<evidence type="ECO:0000256" key="3">
    <source>
        <dbReference type="ARBA" id="ARBA00023274"/>
    </source>
</evidence>
<dbReference type="Proteomes" id="UP000001568">
    <property type="component" value="Chromosome 6"/>
</dbReference>
<keyword evidence="3" id="KW-0687">Ribonucleoprotein</keyword>
<keyword evidence="7" id="KW-1185">Reference proteome</keyword>
<dbReference type="GO" id="GO:0003735">
    <property type="term" value="F:structural constituent of ribosome"/>
    <property type="evidence" value="ECO:0007669"/>
    <property type="project" value="InterPro"/>
</dbReference>
<dbReference type="OrthoDB" id="528635at2759"/>
<dbReference type="Pfam" id="PF00831">
    <property type="entry name" value="Ribosomal_L29"/>
    <property type="match status" value="1"/>
</dbReference>
<dbReference type="EMBL" id="CP000586">
    <property type="protein sequence ID" value="ABO96721.1"/>
    <property type="molecule type" value="Genomic_DNA"/>
</dbReference>
<dbReference type="PANTHER" id="PTHR10916">
    <property type="entry name" value="60S RIBOSOMAL PROTEIN L35/50S RIBOSOMAL PROTEIN L29"/>
    <property type="match status" value="1"/>
</dbReference>
<evidence type="ECO:0000256" key="2">
    <source>
        <dbReference type="ARBA" id="ARBA00022980"/>
    </source>
</evidence>
<dbReference type="SUPFAM" id="SSF46561">
    <property type="entry name" value="Ribosomal protein L29 (L29p)"/>
    <property type="match status" value="1"/>
</dbReference>
<dbReference type="GeneID" id="5002220"/>
<evidence type="ECO:0000313" key="6">
    <source>
        <dbReference type="EMBL" id="ABO96721.1"/>
    </source>
</evidence>
<reference evidence="6 7" key="1">
    <citation type="journal article" date="2007" name="Proc. Natl. Acad. Sci. U.S.A.">
        <title>The tiny eukaryote Ostreococcus provides genomic insights into the paradox of plankton speciation.</title>
        <authorList>
            <person name="Palenik B."/>
            <person name="Grimwood J."/>
            <person name="Aerts A."/>
            <person name="Rouze P."/>
            <person name="Salamov A."/>
            <person name="Putnam N."/>
            <person name="Dupont C."/>
            <person name="Jorgensen R."/>
            <person name="Derelle E."/>
            <person name="Rombauts S."/>
            <person name="Zhou K."/>
            <person name="Otillar R."/>
            <person name="Merchant S.S."/>
            <person name="Podell S."/>
            <person name="Gaasterland T."/>
            <person name="Napoli C."/>
            <person name="Gendler K."/>
            <person name="Manuell A."/>
            <person name="Tai V."/>
            <person name="Vallon O."/>
            <person name="Piganeau G."/>
            <person name="Jancek S."/>
            <person name="Heijde M."/>
            <person name="Jabbari K."/>
            <person name="Bowler C."/>
            <person name="Lohr M."/>
            <person name="Robbens S."/>
            <person name="Werner G."/>
            <person name="Dubchak I."/>
            <person name="Pazour G.J."/>
            <person name="Ren Q."/>
            <person name="Paulsen I."/>
            <person name="Delwiche C."/>
            <person name="Schmutz J."/>
            <person name="Rokhsar D."/>
            <person name="Van de Peer Y."/>
            <person name="Moreau H."/>
            <person name="Grigoriev I.V."/>
        </authorList>
    </citation>
    <scope>NUCLEOTIDE SEQUENCE [LARGE SCALE GENOMIC DNA]</scope>
    <source>
        <strain evidence="6 7">CCE9901</strain>
    </source>
</reference>
<dbReference type="AlphaFoldDB" id="A4RYP3"/>
<dbReference type="PANTHER" id="PTHR10916:SF0">
    <property type="entry name" value="LARGE RIBOSOMAL SUBUNIT PROTEIN UL29C"/>
    <property type="match status" value="1"/>
</dbReference>
<dbReference type="RefSeq" id="XP_001418428.1">
    <property type="nucleotide sequence ID" value="XM_001418391.1"/>
</dbReference>
<dbReference type="eggNOG" id="KOG3436">
    <property type="taxonomic scope" value="Eukaryota"/>
</dbReference>
<dbReference type="STRING" id="436017.A4RYP3"/>
<dbReference type="GO" id="GO:0022625">
    <property type="term" value="C:cytosolic large ribosomal subunit"/>
    <property type="evidence" value="ECO:0007669"/>
    <property type="project" value="TreeGrafter"/>
</dbReference>
<dbReference type="HOGENOM" id="CLU_158491_0_0_1"/>
<comment type="similarity">
    <text evidence="1">Belongs to the universal ribosomal protein uL29 family.</text>
</comment>
<keyword evidence="2" id="KW-0689">Ribosomal protein</keyword>
<dbReference type="Gene3D" id="1.10.287.310">
    <property type="match status" value="1"/>
</dbReference>
<feature type="non-terminal residue" evidence="6">
    <location>
        <position position="62"/>
    </location>
</feature>
<gene>
    <name evidence="6" type="ORF">OSTLU_9845</name>
</gene>
<dbReference type="Gramene" id="ABO96721">
    <property type="protein sequence ID" value="ABO96721"/>
    <property type="gene ID" value="OSTLU_9845"/>
</dbReference>
<proteinExistence type="inferred from homology"/>
<evidence type="ECO:0000256" key="1">
    <source>
        <dbReference type="ARBA" id="ARBA00009254"/>
    </source>
</evidence>
<dbReference type="KEGG" id="olu:OSTLU_9845"/>
<sequence>KVKDFKDLSNEALLEEVTKSKKMLFQLRMRQSTRKEFKPHHFGILKTKVAQLYTVKREREVA</sequence>
<dbReference type="InterPro" id="IPR001854">
    <property type="entry name" value="Ribosomal_uL29"/>
</dbReference>
<accession>A4RYP3</accession>
<dbReference type="NCBIfam" id="TIGR00012">
    <property type="entry name" value="L29"/>
    <property type="match status" value="1"/>
</dbReference>
<dbReference type="HAMAP" id="MF_00374">
    <property type="entry name" value="Ribosomal_uL29"/>
    <property type="match status" value="1"/>
</dbReference>
<evidence type="ECO:0000256" key="5">
    <source>
        <dbReference type="ARBA" id="ARBA00042960"/>
    </source>
</evidence>
<dbReference type="InterPro" id="IPR050063">
    <property type="entry name" value="Ribosomal_protein_uL29"/>
</dbReference>
<protein>
    <recommendedName>
        <fullName evidence="4">Large ribosomal subunit protein uL29c</fullName>
    </recommendedName>
    <alternativeName>
        <fullName evidence="5">50S ribosomal protein L29, chloroplastic</fullName>
    </alternativeName>
</protein>
<dbReference type="InterPro" id="IPR036049">
    <property type="entry name" value="Ribosomal_uL29_sf"/>
</dbReference>
<dbReference type="GO" id="GO:0006412">
    <property type="term" value="P:translation"/>
    <property type="evidence" value="ECO:0007669"/>
    <property type="project" value="InterPro"/>
</dbReference>
<organism evidence="6 7">
    <name type="scientific">Ostreococcus lucimarinus (strain CCE9901)</name>
    <dbReference type="NCBI Taxonomy" id="436017"/>
    <lineage>
        <taxon>Eukaryota</taxon>
        <taxon>Viridiplantae</taxon>
        <taxon>Chlorophyta</taxon>
        <taxon>Mamiellophyceae</taxon>
        <taxon>Mamiellales</taxon>
        <taxon>Bathycoccaceae</taxon>
        <taxon>Ostreococcus</taxon>
    </lineage>
</organism>
<feature type="non-terminal residue" evidence="6">
    <location>
        <position position="1"/>
    </location>
</feature>
<evidence type="ECO:0000313" key="7">
    <source>
        <dbReference type="Proteomes" id="UP000001568"/>
    </source>
</evidence>
<evidence type="ECO:0000256" key="4">
    <source>
        <dbReference type="ARBA" id="ARBA00040028"/>
    </source>
</evidence>